<name>A0A2H0DXP6_9BACT</name>
<comment type="caution">
    <text evidence="3">The sequence shown here is derived from an EMBL/GenBank/DDBJ whole genome shotgun (WGS) entry which is preliminary data.</text>
</comment>
<keyword evidence="1" id="KW-1133">Transmembrane helix</keyword>
<protein>
    <submittedName>
        <fullName evidence="3">Cytochrome B</fullName>
    </submittedName>
</protein>
<dbReference type="PANTHER" id="PTHR42709:SF11">
    <property type="entry name" value="DEDA FAMILY PROTEIN"/>
    <property type="match status" value="1"/>
</dbReference>
<dbReference type="PANTHER" id="PTHR42709">
    <property type="entry name" value="ALKALINE PHOSPHATASE LIKE PROTEIN"/>
    <property type="match status" value="1"/>
</dbReference>
<dbReference type="InterPro" id="IPR051311">
    <property type="entry name" value="DedA_domain"/>
</dbReference>
<feature type="domain" description="VTT" evidence="2">
    <location>
        <begin position="44"/>
        <end position="163"/>
    </location>
</feature>
<dbReference type="AlphaFoldDB" id="A0A2H0DXP6"/>
<feature type="transmembrane region" description="Helical" evidence="1">
    <location>
        <begin position="174"/>
        <end position="194"/>
    </location>
</feature>
<sequence>MMDKINSYKERLFLFIEKNAHTKKAEYWLALISFSEASFFILPPDVMLVAILMYGANRWLYYASFTTFFSVIGGVFGYLIGLMFFDVFGEFIIKTYNLQPQFETVSSLYNNHAFWSVFVSAFTPIPYKIFTITAGLFKISFIQFVVASILGRGMRFFLVGYVMKMFGKKFLDVFTKYFNIITLTIVAIVILILIF</sequence>
<accession>A0A2H0DXP6</accession>
<dbReference type="Proteomes" id="UP000231143">
    <property type="component" value="Unassembled WGS sequence"/>
</dbReference>
<dbReference type="InterPro" id="IPR032816">
    <property type="entry name" value="VTT_dom"/>
</dbReference>
<keyword evidence="1" id="KW-0812">Transmembrane</keyword>
<reference evidence="3 4" key="1">
    <citation type="submission" date="2017-09" db="EMBL/GenBank/DDBJ databases">
        <title>Depth-based differentiation of microbial function through sediment-hosted aquifers and enrichment of novel symbionts in the deep terrestrial subsurface.</title>
        <authorList>
            <person name="Probst A.J."/>
            <person name="Ladd B."/>
            <person name="Jarett J.K."/>
            <person name="Geller-Mcgrath D.E."/>
            <person name="Sieber C.M."/>
            <person name="Emerson J.B."/>
            <person name="Anantharaman K."/>
            <person name="Thomas B.C."/>
            <person name="Malmstrom R."/>
            <person name="Stieglmeier M."/>
            <person name="Klingl A."/>
            <person name="Woyke T."/>
            <person name="Ryan C.M."/>
            <person name="Banfield J.F."/>
        </authorList>
    </citation>
    <scope>NUCLEOTIDE SEQUENCE [LARGE SCALE GENOMIC DNA]</scope>
    <source>
        <strain evidence="3">CG22_combo_CG10-13_8_21_14_all_36_13</strain>
    </source>
</reference>
<dbReference type="EMBL" id="PCTT01000038">
    <property type="protein sequence ID" value="PIP86943.1"/>
    <property type="molecule type" value="Genomic_DNA"/>
</dbReference>
<dbReference type="GO" id="GO:0005886">
    <property type="term" value="C:plasma membrane"/>
    <property type="evidence" value="ECO:0007669"/>
    <property type="project" value="TreeGrafter"/>
</dbReference>
<evidence type="ECO:0000313" key="3">
    <source>
        <dbReference type="EMBL" id="PIP86943.1"/>
    </source>
</evidence>
<organism evidence="3 4">
    <name type="scientific">Candidatus Campbellbacteria bacterium CG22_combo_CG10-13_8_21_14_all_36_13</name>
    <dbReference type="NCBI Taxonomy" id="1974529"/>
    <lineage>
        <taxon>Bacteria</taxon>
        <taxon>Candidatus Campbelliibacteriota</taxon>
    </lineage>
</organism>
<feature type="transmembrane region" description="Helical" evidence="1">
    <location>
        <begin position="139"/>
        <end position="162"/>
    </location>
</feature>
<dbReference type="Pfam" id="PF09335">
    <property type="entry name" value="VTT_dom"/>
    <property type="match status" value="1"/>
</dbReference>
<feature type="transmembrane region" description="Helical" evidence="1">
    <location>
        <begin position="27"/>
        <end position="53"/>
    </location>
</feature>
<gene>
    <name evidence="3" type="ORF">COW81_02840</name>
</gene>
<evidence type="ECO:0000256" key="1">
    <source>
        <dbReference type="SAM" id="Phobius"/>
    </source>
</evidence>
<proteinExistence type="predicted"/>
<keyword evidence="1" id="KW-0472">Membrane</keyword>
<evidence type="ECO:0000259" key="2">
    <source>
        <dbReference type="Pfam" id="PF09335"/>
    </source>
</evidence>
<evidence type="ECO:0000313" key="4">
    <source>
        <dbReference type="Proteomes" id="UP000231143"/>
    </source>
</evidence>
<feature type="transmembrane region" description="Helical" evidence="1">
    <location>
        <begin position="59"/>
        <end position="88"/>
    </location>
</feature>